<protein>
    <submittedName>
        <fullName evidence="6">Probable aminotransferase involved in lipopolysaccharide biosynthesis</fullName>
    </submittedName>
</protein>
<keyword evidence="6" id="KW-0808">Transferase</keyword>
<dbReference type="PANTHER" id="PTHR30244:SF36">
    <property type="entry name" value="3-OXO-GLUCOSE-6-PHOSPHATE:GLUTAMATE AMINOTRANSFERASE"/>
    <property type="match status" value="1"/>
</dbReference>
<dbReference type="AlphaFoldDB" id="H8XUD6"/>
<accession>H8XUD6</accession>
<dbReference type="OrthoDB" id="9804264at2"/>
<proteinExistence type="inferred from homology"/>
<dbReference type="HOGENOM" id="CLU_033332_6_0_10"/>
<reference evidence="6 7" key="1">
    <citation type="journal article" date="2012" name="J. Bacteriol.">
        <title>Complete Genome Sequence of Flavobacterium indicum GPSTA100-9T, Isolated from Warm Spring Water.</title>
        <authorList>
            <person name="Barbier P."/>
            <person name="Houel A."/>
            <person name="Loux V."/>
            <person name="Poulain J."/>
            <person name="Bernardet J.F."/>
            <person name="Touchon M."/>
            <person name="Duchaud E."/>
        </authorList>
    </citation>
    <scope>NUCLEOTIDE SEQUENCE [LARGE SCALE GENOMIC DNA]</scope>
    <source>
        <strain evidence="7">DSM 17447 / CIP 109464 / GPTSA100-9</strain>
    </source>
</reference>
<dbReference type="Gene3D" id="3.90.1150.10">
    <property type="entry name" value="Aspartate Aminotransferase, domain 1"/>
    <property type="match status" value="1"/>
</dbReference>
<dbReference type="Proteomes" id="UP000007599">
    <property type="component" value="Chromosome I"/>
</dbReference>
<dbReference type="SUPFAM" id="SSF53383">
    <property type="entry name" value="PLP-dependent transferases"/>
    <property type="match status" value="1"/>
</dbReference>
<dbReference type="InterPro" id="IPR015422">
    <property type="entry name" value="PyrdxlP-dep_Trfase_small"/>
</dbReference>
<evidence type="ECO:0000313" key="6">
    <source>
        <dbReference type="EMBL" id="CCG52919.1"/>
    </source>
</evidence>
<evidence type="ECO:0000256" key="3">
    <source>
        <dbReference type="PIRSR" id="PIRSR000390-1"/>
    </source>
</evidence>
<comment type="similarity">
    <text evidence="2 5">Belongs to the DegT/DnrJ/EryC1 family.</text>
</comment>
<reference evidence="7" key="2">
    <citation type="submission" date="2012-03" db="EMBL/GenBank/DDBJ databases">
        <title>Complete genome sequence of Flavobacterium indicum GPTSA100-9T, isolated from warm spring water.</title>
        <authorList>
            <person name="Barbier P."/>
            <person name="Houel A."/>
            <person name="Loux V."/>
            <person name="Poulain J."/>
            <person name="Bernardet J.-F."/>
            <person name="Touchon M."/>
            <person name="Duchaud E."/>
        </authorList>
    </citation>
    <scope>NUCLEOTIDE SEQUENCE [LARGE SCALE GENOMIC DNA]</scope>
    <source>
        <strain evidence="7">DSM 17447 / CIP 109464 / GPTSA100-9</strain>
    </source>
</reference>
<dbReference type="eggNOG" id="COG0399">
    <property type="taxonomic scope" value="Bacteria"/>
</dbReference>
<evidence type="ECO:0000256" key="5">
    <source>
        <dbReference type="RuleBase" id="RU004508"/>
    </source>
</evidence>
<dbReference type="InterPro" id="IPR015421">
    <property type="entry name" value="PyrdxlP-dep_Trfase_major"/>
</dbReference>
<feature type="active site" description="Proton acceptor" evidence="3">
    <location>
        <position position="190"/>
    </location>
</feature>
<dbReference type="GO" id="GO:0030170">
    <property type="term" value="F:pyridoxal phosphate binding"/>
    <property type="evidence" value="ECO:0007669"/>
    <property type="project" value="TreeGrafter"/>
</dbReference>
<dbReference type="GO" id="GO:0008483">
    <property type="term" value="F:transaminase activity"/>
    <property type="evidence" value="ECO:0007669"/>
    <property type="project" value="UniProtKB-KW"/>
</dbReference>
<sequence>MNHTDKIAYENLNKLNKEFELEFKEKFHSFLASGWYVLGNEVKTFEDNFASYCGAKYCVGVANGLDALQLGLVAFDFPPGSEILVPSNTYIASILAIINAGHIPVLVEPNSNTYNIDEKLIEEKITSKTKAIMVVHLYGQIAQMDAIEAIAENYNLEIIEDCAQAHGASFKGKKAGTFGNIGAFSFYPTKNLGALGDAGAIITSNEVLFEKLKALRNYGSEKKYYNKYTGLNSRLDEIQAAFLNVKLPHLDKITLHKRKIAEIYQNKLTDKVIKPVEITNGYHVYHIYNIRTNKRDELKEYLVENNIHTEIHYPVSPNHQEGYQNYFKGMKFPISEEIHKTTLSLPISYATTIEEAERVIEKINCFFNN</sequence>
<dbReference type="InterPro" id="IPR015424">
    <property type="entry name" value="PyrdxlP-dep_Trfase"/>
</dbReference>
<evidence type="ECO:0000256" key="2">
    <source>
        <dbReference type="ARBA" id="ARBA00037999"/>
    </source>
</evidence>
<evidence type="ECO:0000256" key="4">
    <source>
        <dbReference type="PIRSR" id="PIRSR000390-2"/>
    </source>
</evidence>
<dbReference type="InterPro" id="IPR000653">
    <property type="entry name" value="DegT/StrS_aminotransferase"/>
</dbReference>
<dbReference type="PIRSF" id="PIRSF000390">
    <property type="entry name" value="PLP_StrS"/>
    <property type="match status" value="1"/>
</dbReference>
<dbReference type="PANTHER" id="PTHR30244">
    <property type="entry name" value="TRANSAMINASE"/>
    <property type="match status" value="1"/>
</dbReference>
<dbReference type="STRING" id="1094466.KQS_04755"/>
<name>H8XUD6_FLAIG</name>
<feature type="modified residue" description="N6-(pyridoxal phosphate)lysine" evidence="4">
    <location>
        <position position="190"/>
    </location>
</feature>
<dbReference type="Pfam" id="PF01041">
    <property type="entry name" value="DegT_DnrJ_EryC1"/>
    <property type="match status" value="1"/>
</dbReference>
<gene>
    <name evidence="6" type="ordered locus">KQS_04755</name>
</gene>
<dbReference type="PATRIC" id="fig|1094466.5.peg.929"/>
<evidence type="ECO:0000256" key="1">
    <source>
        <dbReference type="ARBA" id="ARBA00022898"/>
    </source>
</evidence>
<evidence type="ECO:0000313" key="7">
    <source>
        <dbReference type="Proteomes" id="UP000007599"/>
    </source>
</evidence>
<dbReference type="EMBL" id="HE774682">
    <property type="protein sequence ID" value="CCG52919.1"/>
    <property type="molecule type" value="Genomic_DNA"/>
</dbReference>
<dbReference type="KEGG" id="fin:KQS_04755"/>
<dbReference type="Gene3D" id="3.40.640.10">
    <property type="entry name" value="Type I PLP-dependent aspartate aminotransferase-like (Major domain)"/>
    <property type="match status" value="1"/>
</dbReference>
<keyword evidence="7" id="KW-1185">Reference proteome</keyword>
<keyword evidence="6" id="KW-0032">Aminotransferase</keyword>
<keyword evidence="1 4" id="KW-0663">Pyridoxal phosphate</keyword>
<dbReference type="CDD" id="cd00616">
    <property type="entry name" value="AHBA_syn"/>
    <property type="match status" value="1"/>
</dbReference>
<organism evidence="6 7">
    <name type="scientific">Flavobacterium indicum (strain DSM 17447 / CIP 109464 / GPTSA100-9)</name>
    <dbReference type="NCBI Taxonomy" id="1094466"/>
    <lineage>
        <taxon>Bacteria</taxon>
        <taxon>Pseudomonadati</taxon>
        <taxon>Bacteroidota</taxon>
        <taxon>Flavobacteriia</taxon>
        <taxon>Flavobacteriales</taxon>
        <taxon>Flavobacteriaceae</taxon>
        <taxon>Flavobacterium</taxon>
    </lineage>
</organism>
<dbReference type="GO" id="GO:0000271">
    <property type="term" value="P:polysaccharide biosynthetic process"/>
    <property type="evidence" value="ECO:0007669"/>
    <property type="project" value="TreeGrafter"/>
</dbReference>
<dbReference type="RefSeq" id="WP_014388060.1">
    <property type="nucleotide sequence ID" value="NC_017025.1"/>
</dbReference>